<dbReference type="InterPro" id="IPR008794">
    <property type="entry name" value="Pro_racemase_fam"/>
</dbReference>
<organism evidence="5 6">
    <name type="scientific">Johnsonella ignava ATCC 51276</name>
    <dbReference type="NCBI Taxonomy" id="679200"/>
    <lineage>
        <taxon>Bacteria</taxon>
        <taxon>Bacillati</taxon>
        <taxon>Bacillota</taxon>
        <taxon>Clostridia</taxon>
        <taxon>Lachnospirales</taxon>
        <taxon>Lachnospiraceae</taxon>
        <taxon>Johnsonella</taxon>
    </lineage>
</organism>
<evidence type="ECO:0000313" key="6">
    <source>
        <dbReference type="Proteomes" id="UP000003011"/>
    </source>
</evidence>
<evidence type="ECO:0000256" key="4">
    <source>
        <dbReference type="ARBA" id="ARBA00069700"/>
    </source>
</evidence>
<dbReference type="GO" id="GO:0047580">
    <property type="term" value="F:4-hydroxyproline epimerase activity"/>
    <property type="evidence" value="ECO:0007669"/>
    <property type="project" value="TreeGrafter"/>
</dbReference>
<name>G5GH43_9FIRM</name>
<protein>
    <recommendedName>
        <fullName evidence="4">Proline racemase</fullName>
        <ecNumber evidence="3">5.1.1.4</ecNumber>
    </recommendedName>
</protein>
<dbReference type="NCBIfam" id="NF010576">
    <property type="entry name" value="PRK13969.1"/>
    <property type="match status" value="1"/>
</dbReference>
<gene>
    <name evidence="5" type="ORF">HMPREF9333_00883</name>
</gene>
<keyword evidence="6" id="KW-1185">Reference proteome</keyword>
<evidence type="ECO:0000256" key="3">
    <source>
        <dbReference type="ARBA" id="ARBA00067038"/>
    </source>
</evidence>
<comment type="caution">
    <text evidence="5">The sequence shown here is derived from an EMBL/GenBank/DDBJ whole genome shotgun (WGS) entry which is preliminary data.</text>
</comment>
<dbReference type="Pfam" id="PF05544">
    <property type="entry name" value="Pro_racemase"/>
    <property type="match status" value="1"/>
</dbReference>
<dbReference type="PANTHER" id="PTHR33442:SF5">
    <property type="entry name" value="BIFUNCTIONAL TRANS-3-HYDROXY-L-PROLINE DEHYDRATASE_2-EPIMERASE"/>
    <property type="match status" value="1"/>
</dbReference>
<accession>G5GH43</accession>
<evidence type="ECO:0000313" key="5">
    <source>
        <dbReference type="EMBL" id="EHI55840.1"/>
    </source>
</evidence>
<dbReference type="Gene3D" id="3.10.310.10">
    <property type="entry name" value="Diaminopimelate Epimerase, Chain A, domain 1"/>
    <property type="match status" value="2"/>
</dbReference>
<dbReference type="SFLD" id="SFLDS00028">
    <property type="entry name" value="Proline_Racemase"/>
    <property type="match status" value="1"/>
</dbReference>
<dbReference type="GO" id="GO:0018112">
    <property type="term" value="F:proline racemase activity"/>
    <property type="evidence" value="ECO:0007669"/>
    <property type="project" value="UniProtKB-EC"/>
</dbReference>
<sequence>MIFSRGLHAIDSHTAGEPTRIIIGGIPNIKGSSMPEKKAYLEKHLDHIRTAVMLEPRGHNDMFGSILTTPTNDEADFGIIFMDGGGYLNMCGHGTIGAVTAAIETGMVDMVEPVTKVVLEAPAGIIRAEANVENKKVKSVAFVNVPAFLYKKDQVVNLDGKDIKFDISFGGSFFAIVHAGQFGLEIKPENTSKLTEAALKLRDKINSTIEIAHPTLSHIKTVDLVEIYDKPTHPEANYKNVVIFGQGQVDRSPCGTGTSAKLATLHAKGEIKEGEKFVYESILGTLFYGEIVGTTKVGEYNAVLPKIAGSAYITGFNHFVIDETDPVKYGFVLK</sequence>
<dbReference type="PIRSF" id="PIRSF029792">
    <property type="entry name" value="Pro_racemase"/>
    <property type="match status" value="1"/>
</dbReference>
<dbReference type="PATRIC" id="fig|679200.3.peg.931"/>
<dbReference type="EMBL" id="ACZL01000015">
    <property type="protein sequence ID" value="EHI55840.1"/>
    <property type="molecule type" value="Genomic_DNA"/>
</dbReference>
<dbReference type="PANTHER" id="PTHR33442">
    <property type="entry name" value="TRANS-3-HYDROXY-L-PROLINE DEHYDRATASE"/>
    <property type="match status" value="1"/>
</dbReference>
<dbReference type="SUPFAM" id="SSF54506">
    <property type="entry name" value="Diaminopimelate epimerase-like"/>
    <property type="match status" value="1"/>
</dbReference>
<reference evidence="5 6" key="1">
    <citation type="submission" date="2011-08" db="EMBL/GenBank/DDBJ databases">
        <title>The Genome Sequence of Johnsonella ignava ATCC 51276.</title>
        <authorList>
            <consortium name="The Broad Institute Genome Sequencing Platform"/>
            <person name="Earl A."/>
            <person name="Ward D."/>
            <person name="Feldgarden M."/>
            <person name="Gevers D."/>
            <person name="Izard J."/>
            <person name="Blanton J.M."/>
            <person name="Baranova O.V."/>
            <person name="Dewhirst F.E."/>
            <person name="Young S.K."/>
            <person name="Zeng Q."/>
            <person name="Gargeya S."/>
            <person name="Fitzgerald M."/>
            <person name="Haas B."/>
            <person name="Abouelleil A."/>
            <person name="Alvarado L."/>
            <person name="Arachchi H.M."/>
            <person name="Berlin A."/>
            <person name="Brown A."/>
            <person name="Chapman S.B."/>
            <person name="Chen Z."/>
            <person name="Dunbar C."/>
            <person name="Freedman E."/>
            <person name="Gearin G."/>
            <person name="Gellesch M."/>
            <person name="Goldberg J."/>
            <person name="Griggs A."/>
            <person name="Gujja S."/>
            <person name="Heiman D."/>
            <person name="Howarth C."/>
            <person name="Larson L."/>
            <person name="Lui A."/>
            <person name="MacDonald P.J.P."/>
            <person name="Montmayeur A."/>
            <person name="Murphy C."/>
            <person name="Neiman D."/>
            <person name="Pearson M."/>
            <person name="Priest M."/>
            <person name="Roberts A."/>
            <person name="Saif S."/>
            <person name="Shea T."/>
            <person name="Shenoy N."/>
            <person name="Sisk P."/>
            <person name="Stolte C."/>
            <person name="Sykes S."/>
            <person name="Wortman J."/>
            <person name="Nusbaum C."/>
            <person name="Birren B."/>
        </authorList>
    </citation>
    <scope>NUCLEOTIDE SEQUENCE [LARGE SCALE GENOMIC DNA]</scope>
    <source>
        <strain evidence="5 6">ATCC 51276</strain>
    </source>
</reference>
<dbReference type="RefSeq" id="WP_005540169.1">
    <property type="nucleotide sequence ID" value="NZ_JH378831.1"/>
</dbReference>
<proteinExistence type="inferred from homology"/>
<dbReference type="eggNOG" id="COG3938">
    <property type="taxonomic scope" value="Bacteria"/>
</dbReference>
<dbReference type="Proteomes" id="UP000003011">
    <property type="component" value="Unassembled WGS sequence"/>
</dbReference>
<dbReference type="FunFam" id="3.10.310.10:FF:000005">
    <property type="entry name" value="Proline racemase"/>
    <property type="match status" value="1"/>
</dbReference>
<dbReference type="AlphaFoldDB" id="G5GH43"/>
<dbReference type="HOGENOM" id="CLU_036729_0_0_9"/>
<comment type="similarity">
    <text evidence="1">Belongs to the proline racemase family.</text>
</comment>
<evidence type="ECO:0000256" key="2">
    <source>
        <dbReference type="ARBA" id="ARBA00052373"/>
    </source>
</evidence>
<dbReference type="OrthoDB" id="181267at2"/>
<evidence type="ECO:0000256" key="1">
    <source>
        <dbReference type="ARBA" id="ARBA00007529"/>
    </source>
</evidence>
<comment type="catalytic activity">
    <reaction evidence="2">
        <text>L-proline = D-proline</text>
        <dbReference type="Rhea" id="RHEA:10680"/>
        <dbReference type="ChEBI" id="CHEBI:57726"/>
        <dbReference type="ChEBI" id="CHEBI:60039"/>
        <dbReference type="EC" id="5.1.1.4"/>
    </reaction>
</comment>
<dbReference type="EC" id="5.1.1.4" evidence="3"/>
<dbReference type="STRING" id="679200.HMPREF9333_00883"/>